<keyword evidence="1" id="KW-0472">Membrane</keyword>
<name>A0A1E5BGN5_9VIBR</name>
<protein>
    <submittedName>
        <fullName evidence="2">Uncharacterized protein</fullName>
    </submittedName>
</protein>
<dbReference type="EMBL" id="AJYQ02000074">
    <property type="protein sequence ID" value="OEE35531.1"/>
    <property type="molecule type" value="Genomic_DNA"/>
</dbReference>
<accession>A0A1E5BGN5</accession>
<feature type="transmembrane region" description="Helical" evidence="1">
    <location>
        <begin position="21"/>
        <end position="38"/>
    </location>
</feature>
<evidence type="ECO:0000313" key="2">
    <source>
        <dbReference type="EMBL" id="OEE35531.1"/>
    </source>
</evidence>
<evidence type="ECO:0000256" key="1">
    <source>
        <dbReference type="SAM" id="Phobius"/>
    </source>
</evidence>
<dbReference type="RefSeq" id="WP_017040765.1">
    <property type="nucleotide sequence ID" value="NZ_AJYQ02000074.1"/>
</dbReference>
<dbReference type="AlphaFoldDB" id="A0A1E5BGN5"/>
<gene>
    <name evidence="2" type="ORF">A1QO_19950</name>
</gene>
<organism evidence="2 3">
    <name type="scientific">Vibrio genomosp. F10 str. ZF-129</name>
    <dbReference type="NCBI Taxonomy" id="1187848"/>
    <lineage>
        <taxon>Bacteria</taxon>
        <taxon>Pseudomonadati</taxon>
        <taxon>Pseudomonadota</taxon>
        <taxon>Gammaproteobacteria</taxon>
        <taxon>Vibrionales</taxon>
        <taxon>Vibrionaceae</taxon>
        <taxon>Vibrio</taxon>
    </lineage>
</organism>
<sequence>MHQRVLVKKASKFKVILNNGFFLSLYAVCVTWAANLLVDGKFAYGYVVLSLLCLAVASFLCYENVRRVTCSDYELNDLGIKSGQVKNKEYGDIVPWSYIKTIEIKKYNRSNRYYIEITLNKPLKMRFMFGFAYESDFIFSTVAQQQSTHYLYEELLLFKQQVETSNG</sequence>
<dbReference type="Proteomes" id="UP000094741">
    <property type="component" value="Unassembled WGS sequence"/>
</dbReference>
<comment type="caution">
    <text evidence="2">The sequence shown here is derived from an EMBL/GenBank/DDBJ whole genome shotgun (WGS) entry which is preliminary data.</text>
</comment>
<keyword evidence="1" id="KW-1133">Transmembrane helix</keyword>
<dbReference type="STRING" id="1187848.A1QO_19950"/>
<feature type="transmembrane region" description="Helical" evidence="1">
    <location>
        <begin position="44"/>
        <end position="62"/>
    </location>
</feature>
<reference evidence="2 3" key="1">
    <citation type="journal article" date="2012" name="Science">
        <title>Ecological populations of bacteria act as socially cohesive units of antibiotic production and resistance.</title>
        <authorList>
            <person name="Cordero O.X."/>
            <person name="Wildschutte H."/>
            <person name="Kirkup B."/>
            <person name="Proehl S."/>
            <person name="Ngo L."/>
            <person name="Hussain F."/>
            <person name="Le Roux F."/>
            <person name="Mincer T."/>
            <person name="Polz M.F."/>
        </authorList>
    </citation>
    <scope>NUCLEOTIDE SEQUENCE [LARGE SCALE GENOMIC DNA]</scope>
    <source>
        <strain evidence="2 3">ZF-129</strain>
    </source>
</reference>
<proteinExistence type="predicted"/>
<evidence type="ECO:0000313" key="3">
    <source>
        <dbReference type="Proteomes" id="UP000094741"/>
    </source>
</evidence>
<keyword evidence="1" id="KW-0812">Transmembrane</keyword>